<dbReference type="AlphaFoldDB" id="A0A7J7JIC3"/>
<feature type="compositionally biased region" description="Polar residues" evidence="1">
    <location>
        <begin position="70"/>
        <end position="83"/>
    </location>
</feature>
<gene>
    <name evidence="2" type="ORF">EB796_016434</name>
</gene>
<keyword evidence="3" id="KW-1185">Reference proteome</keyword>
<dbReference type="InterPro" id="IPR011044">
    <property type="entry name" value="Quino_amine_DH_bsu"/>
</dbReference>
<evidence type="ECO:0000313" key="2">
    <source>
        <dbReference type="EMBL" id="KAF6025266.1"/>
    </source>
</evidence>
<name>A0A7J7JIC3_BUGNE</name>
<sequence>MSCVYRLLLQQVNCLRSYQRRMSGVSNESRTRLRNLIESISSYCTRQAVAGFDLPSALTPSIPLQGVTVSSQTTYSDSSTNTERPAHRSLGVSTDESLLDSRPRRSRSSSVSLSSVGLWEDDRLSGPVGLPLIRHYSRPRHYHLQTSRHQQVQRWRLDDEVKDLSDESNVIIRRCKIHNDASIDISQDGTILALLVVNPNTASCPGIHSGTLPDTMLRLISLREETLGDVLHQLALVANPVSLSLSPLNSYIIVGLSGSTNNIDHPMIKYDIYKIPPQPGQKLKMCRSVFTTRNDSPMAKVNCVRWLPMSGQGLVIGTNQGHVIINHSVSSNTSTLNDALR</sequence>
<dbReference type="InterPro" id="IPR052596">
    <property type="entry name" value="AMBRA1_autophagy"/>
</dbReference>
<reference evidence="2" key="1">
    <citation type="submission" date="2020-06" db="EMBL/GenBank/DDBJ databases">
        <title>Draft genome of Bugula neritina, a colonial animal packing powerful symbionts and potential medicines.</title>
        <authorList>
            <person name="Rayko M."/>
        </authorList>
    </citation>
    <scope>NUCLEOTIDE SEQUENCE [LARGE SCALE GENOMIC DNA]</scope>
    <source>
        <strain evidence="2">Kwan_BN1</strain>
    </source>
</reference>
<dbReference type="OrthoDB" id="6363363at2759"/>
<proteinExistence type="predicted"/>
<evidence type="ECO:0000313" key="3">
    <source>
        <dbReference type="Proteomes" id="UP000593567"/>
    </source>
</evidence>
<organism evidence="2 3">
    <name type="scientific">Bugula neritina</name>
    <name type="common">Brown bryozoan</name>
    <name type="synonym">Sertularia neritina</name>
    <dbReference type="NCBI Taxonomy" id="10212"/>
    <lineage>
        <taxon>Eukaryota</taxon>
        <taxon>Metazoa</taxon>
        <taxon>Spiralia</taxon>
        <taxon>Lophotrochozoa</taxon>
        <taxon>Bryozoa</taxon>
        <taxon>Gymnolaemata</taxon>
        <taxon>Cheilostomatida</taxon>
        <taxon>Flustrina</taxon>
        <taxon>Buguloidea</taxon>
        <taxon>Bugulidae</taxon>
        <taxon>Bugula</taxon>
    </lineage>
</organism>
<dbReference type="GO" id="GO:0080008">
    <property type="term" value="C:Cul4-RING E3 ubiquitin ligase complex"/>
    <property type="evidence" value="ECO:0007669"/>
    <property type="project" value="TreeGrafter"/>
</dbReference>
<dbReference type="EMBL" id="VXIV02002479">
    <property type="protein sequence ID" value="KAF6025266.1"/>
    <property type="molecule type" value="Genomic_DNA"/>
</dbReference>
<comment type="caution">
    <text evidence="2">The sequence shown here is derived from an EMBL/GenBank/DDBJ whole genome shotgun (WGS) entry which is preliminary data.</text>
</comment>
<dbReference type="GO" id="GO:1990756">
    <property type="term" value="F:ubiquitin-like ligase-substrate adaptor activity"/>
    <property type="evidence" value="ECO:0007669"/>
    <property type="project" value="TreeGrafter"/>
</dbReference>
<protein>
    <submittedName>
        <fullName evidence="2">AMBRA1</fullName>
    </submittedName>
</protein>
<dbReference type="GO" id="GO:0000423">
    <property type="term" value="P:mitophagy"/>
    <property type="evidence" value="ECO:0007669"/>
    <property type="project" value="TreeGrafter"/>
</dbReference>
<accession>A0A7J7JIC3</accession>
<dbReference type="PANTHER" id="PTHR22874">
    <property type="entry name" value="ACTIVATING MOLECULE IN BECN1-REGULATED AUTOPHAGY PROTEIN 1"/>
    <property type="match status" value="1"/>
</dbReference>
<evidence type="ECO:0000256" key="1">
    <source>
        <dbReference type="SAM" id="MobiDB-lite"/>
    </source>
</evidence>
<dbReference type="PANTHER" id="PTHR22874:SF1">
    <property type="entry name" value="ACTIVATING MOLECULE IN BECN1-REGULATED AUTOPHAGY PROTEIN 1"/>
    <property type="match status" value="1"/>
</dbReference>
<feature type="region of interest" description="Disordered" evidence="1">
    <location>
        <begin position="70"/>
        <end position="108"/>
    </location>
</feature>
<dbReference type="GO" id="GO:0000045">
    <property type="term" value="P:autophagosome assembly"/>
    <property type="evidence" value="ECO:0007669"/>
    <property type="project" value="TreeGrafter"/>
</dbReference>
<dbReference type="Proteomes" id="UP000593567">
    <property type="component" value="Unassembled WGS sequence"/>
</dbReference>
<dbReference type="SUPFAM" id="SSF50969">
    <property type="entry name" value="YVTN repeat-like/Quinoprotein amine dehydrogenase"/>
    <property type="match status" value="1"/>
</dbReference>